<reference evidence="3 4" key="1">
    <citation type="submission" date="2020-08" db="EMBL/GenBank/DDBJ databases">
        <title>Functional genomics of gut bacteria from endangered species of beetles.</title>
        <authorList>
            <person name="Carlos-Shanley C."/>
        </authorList>
    </citation>
    <scope>NUCLEOTIDE SEQUENCE [LARGE SCALE GENOMIC DNA]</scope>
    <source>
        <strain evidence="3 4">S00239</strain>
    </source>
</reference>
<dbReference type="InterPro" id="IPR010559">
    <property type="entry name" value="Sig_transdc_His_kin_internal"/>
</dbReference>
<accession>A0A840LCB1</accession>
<dbReference type="SUPFAM" id="SSF55874">
    <property type="entry name" value="ATPase domain of HSP90 chaperone/DNA topoisomerase II/histidine kinase"/>
    <property type="match status" value="1"/>
</dbReference>
<feature type="transmembrane region" description="Helical" evidence="1">
    <location>
        <begin position="39"/>
        <end position="58"/>
    </location>
</feature>
<dbReference type="Proteomes" id="UP000562027">
    <property type="component" value="Unassembled WGS sequence"/>
</dbReference>
<dbReference type="AlphaFoldDB" id="A0A840LCB1"/>
<keyword evidence="3" id="KW-0418">Kinase</keyword>
<dbReference type="PANTHER" id="PTHR34220">
    <property type="entry name" value="SENSOR HISTIDINE KINASE YPDA"/>
    <property type="match status" value="1"/>
</dbReference>
<feature type="domain" description="Signal transduction histidine kinase internal region" evidence="2">
    <location>
        <begin position="185"/>
        <end position="263"/>
    </location>
</feature>
<sequence length="373" mass="40290">MAMPTFKPSISAASAPAEALPSHAQAWANFVAYLTLGRVSLSLGLGTLAAMALDAIFITPFPVLLGRTLFVGLLGLIAFSAAGQWPRRLPKWLGRWLLQVVVVVLAVPLATLAVYLVSVGGDLSSLLNSQGKVMGFIFISGAGLVVGPLLAMGALYRQRDAEARSQALRFDLERSELERQTLDTQLRLLQAQVEPHFLFNTLANVRALVETGSPQAGPVLRSLIAYLRAAMPRLQNEAASLGDELALVRAYLELMHLRMPDRLRFEIQVPEDLHGLRFPPMALLTLVENAIRHGIDPSEEGGEVLLGAVQEGAEGPLRIWVSDSGVGLTQSGGSGTGLRNLRERLRVFFGASARLDLSENSPHGLRAEIQFQP</sequence>
<dbReference type="Gene3D" id="3.30.565.10">
    <property type="entry name" value="Histidine kinase-like ATPase, C-terminal domain"/>
    <property type="match status" value="1"/>
</dbReference>
<feature type="transmembrane region" description="Helical" evidence="1">
    <location>
        <begin position="64"/>
        <end position="84"/>
    </location>
</feature>
<dbReference type="GO" id="GO:0016020">
    <property type="term" value="C:membrane"/>
    <property type="evidence" value="ECO:0007669"/>
    <property type="project" value="InterPro"/>
</dbReference>
<keyword evidence="1" id="KW-0472">Membrane</keyword>
<evidence type="ECO:0000256" key="1">
    <source>
        <dbReference type="SAM" id="Phobius"/>
    </source>
</evidence>
<feature type="transmembrane region" description="Helical" evidence="1">
    <location>
        <begin position="136"/>
        <end position="156"/>
    </location>
</feature>
<name>A0A840LCB1_9BURK</name>
<evidence type="ECO:0000259" key="2">
    <source>
        <dbReference type="Pfam" id="PF06580"/>
    </source>
</evidence>
<keyword evidence="1" id="KW-1133">Transmembrane helix</keyword>
<dbReference type="PANTHER" id="PTHR34220:SF9">
    <property type="entry name" value="SIGNAL TRANSDUCTION HISTIDINE KINASE INTERNAL REGION DOMAIN-CONTAINING PROTEIN"/>
    <property type="match status" value="1"/>
</dbReference>
<feature type="transmembrane region" description="Helical" evidence="1">
    <location>
        <begin position="96"/>
        <end position="116"/>
    </location>
</feature>
<comment type="caution">
    <text evidence="3">The sequence shown here is derived from an EMBL/GenBank/DDBJ whole genome shotgun (WGS) entry which is preliminary data.</text>
</comment>
<protein>
    <submittedName>
        <fullName evidence="3">Signal transduction histidine kinase</fullName>
    </submittedName>
</protein>
<dbReference type="GO" id="GO:0000155">
    <property type="term" value="F:phosphorelay sensor kinase activity"/>
    <property type="evidence" value="ECO:0007669"/>
    <property type="project" value="InterPro"/>
</dbReference>
<proteinExistence type="predicted"/>
<gene>
    <name evidence="3" type="ORF">HNP55_002341</name>
</gene>
<evidence type="ECO:0000313" key="4">
    <source>
        <dbReference type="Proteomes" id="UP000562027"/>
    </source>
</evidence>
<organism evidence="3 4">
    <name type="scientific">Roseateles oligotrophus</name>
    <dbReference type="NCBI Taxonomy" id="1769250"/>
    <lineage>
        <taxon>Bacteria</taxon>
        <taxon>Pseudomonadati</taxon>
        <taxon>Pseudomonadota</taxon>
        <taxon>Betaproteobacteria</taxon>
        <taxon>Burkholderiales</taxon>
        <taxon>Sphaerotilaceae</taxon>
        <taxon>Roseateles</taxon>
    </lineage>
</organism>
<dbReference type="InterPro" id="IPR036890">
    <property type="entry name" value="HATPase_C_sf"/>
</dbReference>
<dbReference type="EMBL" id="JACHLP010000004">
    <property type="protein sequence ID" value="MBB4843818.1"/>
    <property type="molecule type" value="Genomic_DNA"/>
</dbReference>
<dbReference type="RefSeq" id="WP_221439550.1">
    <property type="nucleotide sequence ID" value="NZ_JACHLP010000004.1"/>
</dbReference>
<dbReference type="Pfam" id="PF06580">
    <property type="entry name" value="His_kinase"/>
    <property type="match status" value="1"/>
</dbReference>
<evidence type="ECO:0000313" key="3">
    <source>
        <dbReference type="EMBL" id="MBB4843818.1"/>
    </source>
</evidence>
<keyword evidence="4" id="KW-1185">Reference proteome</keyword>
<dbReference type="InterPro" id="IPR050640">
    <property type="entry name" value="Bact_2-comp_sensor_kinase"/>
</dbReference>
<keyword evidence="3" id="KW-0808">Transferase</keyword>
<keyword evidence="1" id="KW-0812">Transmembrane</keyword>